<dbReference type="Proteomes" id="UP000030746">
    <property type="component" value="Unassembled WGS sequence"/>
</dbReference>
<feature type="domain" description="COMM" evidence="1">
    <location>
        <begin position="123"/>
        <end position="190"/>
    </location>
</feature>
<dbReference type="CTD" id="20246315"/>
<dbReference type="PANTHER" id="PTHR15857:SF0">
    <property type="entry name" value="COMM DOMAIN-CONTAINING PROTEIN 2"/>
    <property type="match status" value="1"/>
</dbReference>
<dbReference type="InterPro" id="IPR037354">
    <property type="entry name" value="Commd2"/>
</dbReference>
<accession>V4BGG9</accession>
<evidence type="ECO:0000259" key="1">
    <source>
        <dbReference type="PROSITE" id="PS51269"/>
    </source>
</evidence>
<dbReference type="OMA" id="NGDHNTQ"/>
<keyword evidence="3" id="KW-1185">Reference proteome</keyword>
<dbReference type="HOGENOM" id="CLU_096212_0_0_1"/>
<organism evidence="2 3">
    <name type="scientific">Lottia gigantea</name>
    <name type="common">Giant owl limpet</name>
    <dbReference type="NCBI Taxonomy" id="225164"/>
    <lineage>
        <taxon>Eukaryota</taxon>
        <taxon>Metazoa</taxon>
        <taxon>Spiralia</taxon>
        <taxon>Lophotrochozoa</taxon>
        <taxon>Mollusca</taxon>
        <taxon>Gastropoda</taxon>
        <taxon>Patellogastropoda</taxon>
        <taxon>Lottioidea</taxon>
        <taxon>Lottiidae</taxon>
        <taxon>Lottia</taxon>
    </lineage>
</organism>
<dbReference type="RefSeq" id="XP_009044461.1">
    <property type="nucleotide sequence ID" value="XM_009046213.1"/>
</dbReference>
<dbReference type="GeneID" id="20246315"/>
<dbReference type="InterPro" id="IPR017920">
    <property type="entry name" value="COMM"/>
</dbReference>
<dbReference type="AlphaFoldDB" id="V4BGG9"/>
<name>V4BGG9_LOTGI</name>
<reference evidence="2 3" key="1">
    <citation type="journal article" date="2013" name="Nature">
        <title>Insights into bilaterian evolution from three spiralian genomes.</title>
        <authorList>
            <person name="Simakov O."/>
            <person name="Marletaz F."/>
            <person name="Cho S.J."/>
            <person name="Edsinger-Gonzales E."/>
            <person name="Havlak P."/>
            <person name="Hellsten U."/>
            <person name="Kuo D.H."/>
            <person name="Larsson T."/>
            <person name="Lv J."/>
            <person name="Arendt D."/>
            <person name="Savage R."/>
            <person name="Osoegawa K."/>
            <person name="de Jong P."/>
            <person name="Grimwood J."/>
            <person name="Chapman J.A."/>
            <person name="Shapiro H."/>
            <person name="Aerts A."/>
            <person name="Otillar R.P."/>
            <person name="Terry A.Y."/>
            <person name="Boore J.L."/>
            <person name="Grigoriev I.V."/>
            <person name="Lindberg D.R."/>
            <person name="Seaver E.C."/>
            <person name="Weisblat D.A."/>
            <person name="Putnam N.H."/>
            <person name="Rokhsar D.S."/>
        </authorList>
    </citation>
    <scope>NUCLEOTIDE SEQUENCE [LARGE SCALE GENOMIC DNA]</scope>
</reference>
<dbReference type="EMBL" id="KB199651">
    <property type="protein sequence ID" value="ESP04952.1"/>
    <property type="molecule type" value="Genomic_DNA"/>
</dbReference>
<dbReference type="PROSITE" id="PS51269">
    <property type="entry name" value="COMM"/>
    <property type="match status" value="1"/>
</dbReference>
<evidence type="ECO:0000313" key="3">
    <source>
        <dbReference type="Proteomes" id="UP000030746"/>
    </source>
</evidence>
<dbReference type="CDD" id="cd04750">
    <property type="entry name" value="Commd2"/>
    <property type="match status" value="1"/>
</dbReference>
<protein>
    <recommendedName>
        <fullName evidence="1">COMM domain-containing protein</fullName>
    </recommendedName>
</protein>
<dbReference type="Pfam" id="PF07258">
    <property type="entry name" value="COMM_domain"/>
    <property type="match status" value="1"/>
</dbReference>
<dbReference type="OrthoDB" id="10257479at2759"/>
<sequence>MLLVLEDEHKKHLSFLPSVDIAVVKEFCRISMEFIRKGTNPKVYTSAAQKLGVEANSVQNGVEGLMYLLTEASKLLLSEIDYQDSIMVLGFSEELRSMLLELYIEHSGEIRTILSELSMDLPHYHNLEWRFDVQLASRSLRRQITPQVLFKLHTETYGERKTQVLQTDPVNLVHLTKVLDEALQEMKSPYCRRIVRNIK</sequence>
<dbReference type="STRING" id="225164.V4BGG9"/>
<dbReference type="PANTHER" id="PTHR15857">
    <property type="entry name" value="COMM DOMAIN CONTAINING PROTEIN 2"/>
    <property type="match status" value="1"/>
</dbReference>
<dbReference type="KEGG" id="lgi:LOTGIDRAFT_211760"/>
<proteinExistence type="predicted"/>
<gene>
    <name evidence="2" type="ORF">LOTGIDRAFT_211760</name>
</gene>
<evidence type="ECO:0000313" key="2">
    <source>
        <dbReference type="EMBL" id="ESP04952.1"/>
    </source>
</evidence>